<proteinExistence type="inferred from homology"/>
<keyword evidence="6" id="KW-0687">Ribonucleoprotein</keyword>
<evidence type="ECO:0000313" key="6">
    <source>
        <dbReference type="EMBL" id="MBC8198544.1"/>
    </source>
</evidence>
<dbReference type="CDD" id="cd02440">
    <property type="entry name" value="AdoMet_MTases"/>
    <property type="match status" value="1"/>
</dbReference>
<keyword evidence="5" id="KW-0949">S-adenosyl-L-methionine</keyword>
<gene>
    <name evidence="6" type="ORF">H8E80_00650</name>
</gene>
<evidence type="ECO:0000256" key="5">
    <source>
        <dbReference type="ARBA" id="ARBA00022691"/>
    </source>
</evidence>
<dbReference type="GO" id="GO:0032259">
    <property type="term" value="P:methylation"/>
    <property type="evidence" value="ECO:0007669"/>
    <property type="project" value="UniProtKB-KW"/>
</dbReference>
<dbReference type="Proteomes" id="UP000603545">
    <property type="component" value="Unassembled WGS sequence"/>
</dbReference>
<keyword evidence="6" id="KW-0689">Ribosomal protein</keyword>
<name>A0A8J6N3L7_9BACT</name>
<dbReference type="InterPro" id="IPR050078">
    <property type="entry name" value="Ribosomal_L11_MeTrfase_PrmA"/>
</dbReference>
<evidence type="ECO:0000256" key="3">
    <source>
        <dbReference type="ARBA" id="ARBA00022603"/>
    </source>
</evidence>
<dbReference type="Gene3D" id="3.40.50.150">
    <property type="entry name" value="Vaccinia Virus protein VP39"/>
    <property type="match status" value="1"/>
</dbReference>
<dbReference type="PANTHER" id="PTHR43648">
    <property type="entry name" value="ELECTRON TRANSFER FLAVOPROTEIN BETA SUBUNIT LYSINE METHYLTRANSFERASE"/>
    <property type="match status" value="1"/>
</dbReference>
<sequence>MIEFLTVEDSLQLAEGFFNEQYDLNSIKHKVAETVFESDKHLTQLDIEKELANRYFYPKKQIKQAIKALVAEQTLVYTYKYGHSFLEKSFNKPVRISKRIVIKPPGIAYRREPGDLVIELLRGVSFGNGEHPTTRLAIRGVEHTLSSDRFFKGRQNTFALDIGTGSGVLAITAVLFGINRAIGIDVDPVARSEAKKSISLNKLSNRISIHNWSPDNINQQFSLIIANLRYPTLARLYSRINHITEDRAVVVISGLKTTEMPDIQKLYTQKFFKLESGEVEKGWGAMVFEKIA</sequence>
<comment type="caution">
    <text evidence="6">The sequence shown here is derived from an EMBL/GenBank/DDBJ whole genome shotgun (WGS) entry which is preliminary data.</text>
</comment>
<dbReference type="SUPFAM" id="SSF53335">
    <property type="entry name" value="S-adenosyl-L-methionine-dependent methyltransferases"/>
    <property type="match status" value="1"/>
</dbReference>
<dbReference type="InterPro" id="IPR004498">
    <property type="entry name" value="Ribosomal_PrmA_MeTrfase"/>
</dbReference>
<dbReference type="AlphaFoldDB" id="A0A8J6N3L7"/>
<dbReference type="Pfam" id="PF06325">
    <property type="entry name" value="PrmA"/>
    <property type="match status" value="1"/>
</dbReference>
<dbReference type="GO" id="GO:0008276">
    <property type="term" value="F:protein methyltransferase activity"/>
    <property type="evidence" value="ECO:0007669"/>
    <property type="project" value="InterPro"/>
</dbReference>
<keyword evidence="2" id="KW-0963">Cytoplasm</keyword>
<dbReference type="PANTHER" id="PTHR43648:SF1">
    <property type="entry name" value="ELECTRON TRANSFER FLAVOPROTEIN BETA SUBUNIT LYSINE METHYLTRANSFERASE"/>
    <property type="match status" value="1"/>
</dbReference>
<evidence type="ECO:0000313" key="7">
    <source>
        <dbReference type="Proteomes" id="UP000603545"/>
    </source>
</evidence>
<keyword evidence="4" id="KW-0808">Transferase</keyword>
<dbReference type="InterPro" id="IPR029063">
    <property type="entry name" value="SAM-dependent_MTases_sf"/>
</dbReference>
<evidence type="ECO:0000256" key="4">
    <source>
        <dbReference type="ARBA" id="ARBA00022679"/>
    </source>
</evidence>
<keyword evidence="3 6" id="KW-0489">Methyltransferase</keyword>
<dbReference type="PIRSF" id="PIRSF000401">
    <property type="entry name" value="RPL11_MTase"/>
    <property type="match status" value="1"/>
</dbReference>
<comment type="similarity">
    <text evidence="1">Belongs to the methyltransferase superfamily. PrmA family.</text>
</comment>
<reference evidence="6 7" key="1">
    <citation type="submission" date="2020-08" db="EMBL/GenBank/DDBJ databases">
        <title>Bridging the membrane lipid divide: bacteria of the FCB group superphylum have the potential to synthesize archaeal ether lipids.</title>
        <authorList>
            <person name="Villanueva L."/>
            <person name="Von Meijenfeldt F.A.B."/>
            <person name="Westbye A.B."/>
            <person name="Yadav S."/>
            <person name="Hopmans E.C."/>
            <person name="Dutilh B.E."/>
            <person name="Sinninghe Damste J.S."/>
        </authorList>
    </citation>
    <scope>NUCLEOTIDE SEQUENCE [LARGE SCALE GENOMIC DNA]</scope>
    <source>
        <strain evidence="6">NIOZ-UU82</strain>
    </source>
</reference>
<accession>A0A8J6N3L7</accession>
<protein>
    <submittedName>
        <fullName evidence="6">50S ribosomal protein L11 methyltransferase</fullName>
    </submittedName>
</protein>
<dbReference type="GO" id="GO:0005840">
    <property type="term" value="C:ribosome"/>
    <property type="evidence" value="ECO:0007669"/>
    <property type="project" value="UniProtKB-KW"/>
</dbReference>
<organism evidence="6 7">
    <name type="scientific">Candidatus Desulfaltia bathyphila</name>
    <dbReference type="NCBI Taxonomy" id="2841697"/>
    <lineage>
        <taxon>Bacteria</taxon>
        <taxon>Pseudomonadati</taxon>
        <taxon>Thermodesulfobacteriota</taxon>
        <taxon>Desulfobacteria</taxon>
        <taxon>Desulfobacterales</taxon>
        <taxon>Desulfobacterales incertae sedis</taxon>
        <taxon>Candidatus Desulfaltia</taxon>
    </lineage>
</organism>
<dbReference type="EMBL" id="JACNLL010000009">
    <property type="protein sequence ID" value="MBC8198544.1"/>
    <property type="molecule type" value="Genomic_DNA"/>
</dbReference>
<evidence type="ECO:0000256" key="1">
    <source>
        <dbReference type="ARBA" id="ARBA00009741"/>
    </source>
</evidence>
<evidence type="ECO:0000256" key="2">
    <source>
        <dbReference type="ARBA" id="ARBA00022490"/>
    </source>
</evidence>